<evidence type="ECO:0000313" key="2">
    <source>
        <dbReference type="Proteomes" id="UP000805704"/>
    </source>
</evidence>
<keyword evidence="2" id="KW-1185">Reference proteome</keyword>
<gene>
    <name evidence="1" type="primary">PHYHD1</name>
    <name evidence="1" type="ORF">GBF38_008234</name>
</gene>
<name>A0ACB7EPH9_NIBAL</name>
<proteinExistence type="predicted"/>
<reference evidence="1" key="1">
    <citation type="submission" date="2020-04" db="EMBL/GenBank/DDBJ databases">
        <title>A chromosome-scale assembly and high-density genetic map of the yellow drum (Nibea albiflora) genome.</title>
        <authorList>
            <person name="Xu D."/>
            <person name="Zhang W."/>
            <person name="Chen R."/>
            <person name="Tan P."/>
            <person name="Wang L."/>
            <person name="Song H."/>
            <person name="Tian L."/>
            <person name="Zhu Q."/>
            <person name="Wang B."/>
        </authorList>
    </citation>
    <scope>NUCLEOTIDE SEQUENCE</scope>
    <source>
        <strain evidence="1">ZJHYS-2018</strain>
    </source>
</reference>
<keyword evidence="1" id="KW-0560">Oxidoreductase</keyword>
<accession>A0ACB7EPH9</accession>
<sequence length="281" mass="31519">MTTSTAKLQEIYNQQGFLSALPVLNEAELSEARQAFSELEKEFGVEYTKYSLHNVHLQYPWVRDLTKHPEILRAVKAILGPDVILLDSRFICKYPALKPDIQENEEGETKADGSVGEDSLPYVAWHQDMRYWGVAGGPVLSVWLGLDDSLEENGALRVIPGSHHVGMLPHRQAIRPGNMLSVNQEIPEELVRADDAVFCPLLAGQMSIHDGLLVHASDPNTSQRRRCGFVIRYVPTCAYPIQDPDRPRKFHATMLASGTDKFNHFSSKNTSSLHSHLPRNI</sequence>
<organism evidence="1 2">
    <name type="scientific">Nibea albiflora</name>
    <name type="common">Yellow drum</name>
    <name type="synonym">Corvina albiflora</name>
    <dbReference type="NCBI Taxonomy" id="240163"/>
    <lineage>
        <taxon>Eukaryota</taxon>
        <taxon>Metazoa</taxon>
        <taxon>Chordata</taxon>
        <taxon>Craniata</taxon>
        <taxon>Vertebrata</taxon>
        <taxon>Euteleostomi</taxon>
        <taxon>Actinopterygii</taxon>
        <taxon>Neopterygii</taxon>
        <taxon>Teleostei</taxon>
        <taxon>Neoteleostei</taxon>
        <taxon>Acanthomorphata</taxon>
        <taxon>Eupercaria</taxon>
        <taxon>Sciaenidae</taxon>
        <taxon>Nibea</taxon>
    </lineage>
</organism>
<dbReference type="EMBL" id="CM024791">
    <property type="protein sequence ID" value="KAG8004124.1"/>
    <property type="molecule type" value="Genomic_DNA"/>
</dbReference>
<comment type="caution">
    <text evidence="1">The sequence shown here is derived from an EMBL/GenBank/DDBJ whole genome shotgun (WGS) entry which is preliminary data.</text>
</comment>
<protein>
    <submittedName>
        <fullName evidence="1">Phytanoyl-CoA dioxygenase domain-containing protein 1</fullName>
    </submittedName>
</protein>
<keyword evidence="1" id="KW-0223">Dioxygenase</keyword>
<dbReference type="Proteomes" id="UP000805704">
    <property type="component" value="Chromosome 3"/>
</dbReference>
<evidence type="ECO:0000313" key="1">
    <source>
        <dbReference type="EMBL" id="KAG8004124.1"/>
    </source>
</evidence>